<dbReference type="AlphaFoldDB" id="A0A5P3XKT3"/>
<dbReference type="GO" id="GO:0046872">
    <property type="term" value="F:metal ion binding"/>
    <property type="evidence" value="ECO:0007669"/>
    <property type="project" value="UniProtKB-KW"/>
</dbReference>
<dbReference type="GO" id="GO:0006508">
    <property type="term" value="P:proteolysis"/>
    <property type="evidence" value="ECO:0007669"/>
    <property type="project" value="UniProtKB-KW"/>
</dbReference>
<keyword evidence="8" id="KW-0614">Plasmid</keyword>
<keyword evidence="3" id="KW-0479">Metal-binding</keyword>
<dbReference type="Proteomes" id="UP000326961">
    <property type="component" value="Plasmid pPbmMP"/>
</dbReference>
<dbReference type="InterPro" id="IPR037518">
    <property type="entry name" value="MPN"/>
</dbReference>
<dbReference type="InterPro" id="IPR025657">
    <property type="entry name" value="RadC_JAB"/>
</dbReference>
<name>A0A5P3XKT3_PARBF</name>
<evidence type="ECO:0000256" key="5">
    <source>
        <dbReference type="ARBA" id="ARBA00022833"/>
    </source>
</evidence>
<proteinExistence type="inferred from homology"/>
<feature type="domain" description="MPN" evidence="7">
    <location>
        <begin position="1"/>
        <end position="45"/>
    </location>
</feature>
<comment type="similarity">
    <text evidence="1">Belongs to the UPF0758 family.</text>
</comment>
<keyword evidence="2" id="KW-0645">Protease</keyword>
<evidence type="ECO:0000256" key="2">
    <source>
        <dbReference type="ARBA" id="ARBA00022670"/>
    </source>
</evidence>
<sequence>MEPSQEDKNITNRLIQCGEILGIGVLDHIIIGDGYYYSFKENNII</sequence>
<gene>
    <name evidence="8" type="ORF">D4A35_18175</name>
</gene>
<evidence type="ECO:0000259" key="7">
    <source>
        <dbReference type="PROSITE" id="PS50249"/>
    </source>
</evidence>
<evidence type="ECO:0000313" key="8">
    <source>
        <dbReference type="EMBL" id="QEZ70872.1"/>
    </source>
</evidence>
<evidence type="ECO:0000313" key="9">
    <source>
        <dbReference type="Proteomes" id="UP000326961"/>
    </source>
</evidence>
<organism evidence="8 9">
    <name type="scientific">Paraclostridium bifermentans</name>
    <name type="common">Clostridium bifermentans</name>
    <dbReference type="NCBI Taxonomy" id="1490"/>
    <lineage>
        <taxon>Bacteria</taxon>
        <taxon>Bacillati</taxon>
        <taxon>Bacillota</taxon>
        <taxon>Clostridia</taxon>
        <taxon>Peptostreptococcales</taxon>
        <taxon>Peptostreptococcaceae</taxon>
        <taxon>Paraclostridium</taxon>
    </lineage>
</organism>
<dbReference type="Pfam" id="PF04002">
    <property type="entry name" value="RadC"/>
    <property type="match status" value="1"/>
</dbReference>
<geneLocation type="plasmid" evidence="9">
    <name>ppbmmp</name>
</geneLocation>
<dbReference type="EMBL" id="CP032455">
    <property type="protein sequence ID" value="QEZ70872.1"/>
    <property type="molecule type" value="Genomic_DNA"/>
</dbReference>
<keyword evidence="5" id="KW-0862">Zinc</keyword>
<evidence type="ECO:0000256" key="3">
    <source>
        <dbReference type="ARBA" id="ARBA00022723"/>
    </source>
</evidence>
<dbReference type="PANTHER" id="PTHR30471:SF3">
    <property type="entry name" value="UPF0758 PROTEIN YEES-RELATED"/>
    <property type="match status" value="1"/>
</dbReference>
<reference evidence="8 9" key="1">
    <citation type="submission" date="2018-09" db="EMBL/GenBank/DDBJ databases">
        <title>A clostridial neurotoxin that targets Anopheles mosquitoes.</title>
        <authorList>
            <person name="Contreras E."/>
            <person name="Masuyer G."/>
            <person name="Qureshi N."/>
            <person name="Chawla S."/>
            <person name="Lim H.L."/>
            <person name="Chen J."/>
            <person name="Stenmark P."/>
            <person name="Gill S."/>
        </authorList>
    </citation>
    <scope>NUCLEOTIDE SEQUENCE [LARGE SCALE GENOMIC DNA]</scope>
    <source>
        <strain evidence="8 9">Cbm</strain>
        <plasmid evidence="9">ppbmmp</plasmid>
    </source>
</reference>
<dbReference type="PANTHER" id="PTHR30471">
    <property type="entry name" value="DNA REPAIR PROTEIN RADC"/>
    <property type="match status" value="1"/>
</dbReference>
<evidence type="ECO:0000256" key="6">
    <source>
        <dbReference type="ARBA" id="ARBA00023049"/>
    </source>
</evidence>
<protein>
    <recommendedName>
        <fullName evidence="7">MPN domain-containing protein</fullName>
    </recommendedName>
</protein>
<keyword evidence="6" id="KW-0482">Metalloprotease</keyword>
<keyword evidence="4" id="KW-0378">Hydrolase</keyword>
<dbReference type="GO" id="GO:0008237">
    <property type="term" value="F:metallopeptidase activity"/>
    <property type="evidence" value="ECO:0007669"/>
    <property type="project" value="UniProtKB-KW"/>
</dbReference>
<dbReference type="Gene3D" id="3.40.140.10">
    <property type="entry name" value="Cytidine Deaminase, domain 2"/>
    <property type="match status" value="1"/>
</dbReference>
<evidence type="ECO:0000256" key="1">
    <source>
        <dbReference type="ARBA" id="ARBA00010243"/>
    </source>
</evidence>
<evidence type="ECO:0000256" key="4">
    <source>
        <dbReference type="ARBA" id="ARBA00022801"/>
    </source>
</evidence>
<dbReference type="PROSITE" id="PS50249">
    <property type="entry name" value="MPN"/>
    <property type="match status" value="1"/>
</dbReference>
<dbReference type="InterPro" id="IPR001405">
    <property type="entry name" value="UPF0758"/>
</dbReference>
<accession>A0A5P3XKT3</accession>